<evidence type="ECO:0000313" key="3">
    <source>
        <dbReference type="EMBL" id="KAK2725594.1"/>
    </source>
</evidence>
<dbReference type="InterPro" id="IPR000477">
    <property type="entry name" value="RT_dom"/>
</dbReference>
<dbReference type="AlphaFoldDB" id="A0AA88LG57"/>
<evidence type="ECO:0000256" key="1">
    <source>
        <dbReference type="SAM" id="MobiDB-lite"/>
    </source>
</evidence>
<proteinExistence type="predicted"/>
<evidence type="ECO:0000313" key="4">
    <source>
        <dbReference type="Proteomes" id="UP001187531"/>
    </source>
</evidence>
<feature type="domain" description="Reverse transcriptase" evidence="2">
    <location>
        <begin position="1"/>
        <end position="101"/>
    </location>
</feature>
<gene>
    <name evidence="3" type="ORF">QYM36_000183</name>
</gene>
<sequence length="155" mass="17302">MATDNNKEDNPESSWPRNDRPLDKGVIGFADDIILLSYLREKLQYKIKELLKEGEQIGLSKSTPKTKIMCNNVNKLSAEPLTDKAKETEEVEMFRYLGSLVSTGRSPEYEVTTHIACTGSIFDNCDAAGRAEFADDLVILDTAKNLDQSANKINK</sequence>
<protein>
    <recommendedName>
        <fullName evidence="2">Reverse transcriptase domain-containing protein</fullName>
    </recommendedName>
</protein>
<dbReference type="Proteomes" id="UP001187531">
    <property type="component" value="Unassembled WGS sequence"/>
</dbReference>
<dbReference type="PROSITE" id="PS50878">
    <property type="entry name" value="RT_POL"/>
    <property type="match status" value="1"/>
</dbReference>
<dbReference type="EMBL" id="JAVRJZ010000002">
    <property type="protein sequence ID" value="KAK2725594.1"/>
    <property type="molecule type" value="Genomic_DNA"/>
</dbReference>
<accession>A0AA88LG57</accession>
<name>A0AA88LG57_ARTSF</name>
<feature type="region of interest" description="Disordered" evidence="1">
    <location>
        <begin position="1"/>
        <end position="21"/>
    </location>
</feature>
<feature type="compositionally biased region" description="Basic and acidic residues" evidence="1">
    <location>
        <begin position="1"/>
        <end position="10"/>
    </location>
</feature>
<organism evidence="3 4">
    <name type="scientific">Artemia franciscana</name>
    <name type="common">Brine shrimp</name>
    <name type="synonym">Artemia sanfranciscana</name>
    <dbReference type="NCBI Taxonomy" id="6661"/>
    <lineage>
        <taxon>Eukaryota</taxon>
        <taxon>Metazoa</taxon>
        <taxon>Ecdysozoa</taxon>
        <taxon>Arthropoda</taxon>
        <taxon>Crustacea</taxon>
        <taxon>Branchiopoda</taxon>
        <taxon>Anostraca</taxon>
        <taxon>Artemiidae</taxon>
        <taxon>Artemia</taxon>
    </lineage>
</organism>
<reference evidence="3" key="1">
    <citation type="submission" date="2023-07" db="EMBL/GenBank/DDBJ databases">
        <title>Chromosome-level genome assembly of Artemia franciscana.</title>
        <authorList>
            <person name="Jo E."/>
        </authorList>
    </citation>
    <scope>NUCLEOTIDE SEQUENCE</scope>
    <source>
        <tissue evidence="3">Whole body</tissue>
    </source>
</reference>
<evidence type="ECO:0000259" key="2">
    <source>
        <dbReference type="PROSITE" id="PS50878"/>
    </source>
</evidence>
<keyword evidence="4" id="KW-1185">Reference proteome</keyword>
<comment type="caution">
    <text evidence="3">The sequence shown here is derived from an EMBL/GenBank/DDBJ whole genome shotgun (WGS) entry which is preliminary data.</text>
</comment>